<gene>
    <name evidence="3" type="primary">ga06155</name>
    <name evidence="3" type="ORF">PR202_ga06155</name>
</gene>
<dbReference type="GO" id="GO:0034976">
    <property type="term" value="P:response to endoplasmic reticulum stress"/>
    <property type="evidence" value="ECO:0007669"/>
    <property type="project" value="InterPro"/>
</dbReference>
<evidence type="ECO:0000259" key="2">
    <source>
        <dbReference type="PROSITE" id="PS51222"/>
    </source>
</evidence>
<feature type="region of interest" description="Disordered" evidence="1">
    <location>
        <begin position="1"/>
        <end position="32"/>
    </location>
</feature>
<dbReference type="InterPro" id="IPR013989">
    <property type="entry name" value="Dev_and_cell_death_domain"/>
</dbReference>
<dbReference type="InterPro" id="IPR044832">
    <property type="entry name" value="NRP-like"/>
</dbReference>
<feature type="compositionally biased region" description="Low complexity" evidence="1">
    <location>
        <begin position="1"/>
        <end position="20"/>
    </location>
</feature>
<reference evidence="3" key="2">
    <citation type="submission" date="2021-12" db="EMBL/GenBank/DDBJ databases">
        <title>Resequencing data analysis of finger millet.</title>
        <authorList>
            <person name="Hatakeyama M."/>
            <person name="Aluri S."/>
            <person name="Balachadran M.T."/>
            <person name="Sivarajan S.R."/>
            <person name="Poveda L."/>
            <person name="Shimizu-Inatsugi R."/>
            <person name="Schlapbach R."/>
            <person name="Sreeman S.M."/>
            <person name="Shimizu K.K."/>
        </authorList>
    </citation>
    <scope>NUCLEOTIDE SEQUENCE</scope>
</reference>
<dbReference type="Proteomes" id="UP001054889">
    <property type="component" value="Unassembled WGS sequence"/>
</dbReference>
<reference evidence="3" key="1">
    <citation type="journal article" date="2018" name="DNA Res.">
        <title>Multiple hybrid de novo genome assembly of finger millet, an orphan allotetraploid crop.</title>
        <authorList>
            <person name="Hatakeyama M."/>
            <person name="Aluri S."/>
            <person name="Balachadran M.T."/>
            <person name="Sivarajan S.R."/>
            <person name="Patrignani A."/>
            <person name="Gruter S."/>
            <person name="Poveda L."/>
            <person name="Shimizu-Inatsugi R."/>
            <person name="Baeten J."/>
            <person name="Francoijs K.J."/>
            <person name="Nataraja K.N."/>
            <person name="Reddy Y.A.N."/>
            <person name="Phadnis S."/>
            <person name="Ravikumar R.L."/>
            <person name="Schlapbach R."/>
            <person name="Sreeman S.M."/>
            <person name="Shimizu K.K."/>
        </authorList>
    </citation>
    <scope>NUCLEOTIDE SEQUENCE</scope>
</reference>
<dbReference type="AlphaFoldDB" id="A0AAV5BU27"/>
<sequence length="305" mass="33455">MIASSGSSASSSACRTTSPTSPSPTPSGPTPTAATTIFLLLASSVAPGNNKLAFGTTNHADRNNNAFDLSFNNNNNKNNAFDFSFNNNKNKNSVDPMNNNKNAFTNDVKSYFNKSVGRPASNNNNNNNHLSNKKHNVDKKKTTTNNNNSSGVDKRFKSLPASESLPRGEAIGGYIFVCNNDTMEENLKRQLFGLPSRYRDSVRAIRPGLPLFLYNYSTHQLHGIFEAASFGGSNIDPAAWEDKKCPGESRFPAQVRVATRKICDPLEEDAFRPILHHYDGPKFRLELSVPEALSLLDIFAEKVFA</sequence>
<proteinExistence type="predicted"/>
<feature type="domain" description="DCD" evidence="2">
    <location>
        <begin position="169"/>
        <end position="301"/>
    </location>
</feature>
<dbReference type="EMBL" id="BQKI01000002">
    <property type="protein sequence ID" value="GJM89926.1"/>
    <property type="molecule type" value="Genomic_DNA"/>
</dbReference>
<dbReference type="PANTHER" id="PTHR46034:SF32">
    <property type="entry name" value="DCD DOMAIN-CONTAINING PROTEIN NRP-B"/>
    <property type="match status" value="1"/>
</dbReference>
<name>A0AAV5BU27_ELECO</name>
<feature type="compositionally biased region" description="Low complexity" evidence="1">
    <location>
        <begin position="121"/>
        <end position="130"/>
    </location>
</feature>
<evidence type="ECO:0000313" key="4">
    <source>
        <dbReference type="Proteomes" id="UP001054889"/>
    </source>
</evidence>
<feature type="region of interest" description="Disordered" evidence="1">
    <location>
        <begin position="113"/>
        <end position="161"/>
    </location>
</feature>
<dbReference type="Pfam" id="PF10539">
    <property type="entry name" value="Dev_Cell_Death"/>
    <property type="match status" value="1"/>
</dbReference>
<organism evidence="3 4">
    <name type="scientific">Eleusine coracana subsp. coracana</name>
    <dbReference type="NCBI Taxonomy" id="191504"/>
    <lineage>
        <taxon>Eukaryota</taxon>
        <taxon>Viridiplantae</taxon>
        <taxon>Streptophyta</taxon>
        <taxon>Embryophyta</taxon>
        <taxon>Tracheophyta</taxon>
        <taxon>Spermatophyta</taxon>
        <taxon>Magnoliopsida</taxon>
        <taxon>Liliopsida</taxon>
        <taxon>Poales</taxon>
        <taxon>Poaceae</taxon>
        <taxon>PACMAD clade</taxon>
        <taxon>Chloridoideae</taxon>
        <taxon>Cynodonteae</taxon>
        <taxon>Eleusininae</taxon>
        <taxon>Eleusine</taxon>
    </lineage>
</organism>
<dbReference type="PANTHER" id="PTHR46034">
    <property type="match status" value="1"/>
</dbReference>
<evidence type="ECO:0000256" key="1">
    <source>
        <dbReference type="SAM" id="MobiDB-lite"/>
    </source>
</evidence>
<protein>
    <recommendedName>
        <fullName evidence="2">DCD domain-containing protein</fullName>
    </recommendedName>
</protein>
<keyword evidence="4" id="KW-1185">Reference proteome</keyword>
<comment type="caution">
    <text evidence="3">The sequence shown here is derived from an EMBL/GenBank/DDBJ whole genome shotgun (WGS) entry which is preliminary data.</text>
</comment>
<dbReference type="SMART" id="SM00767">
    <property type="entry name" value="DCD"/>
    <property type="match status" value="1"/>
</dbReference>
<evidence type="ECO:0000313" key="3">
    <source>
        <dbReference type="EMBL" id="GJM89926.1"/>
    </source>
</evidence>
<accession>A0AAV5BU27</accession>
<dbReference type="PROSITE" id="PS51222">
    <property type="entry name" value="DCD"/>
    <property type="match status" value="1"/>
</dbReference>